<evidence type="ECO:0000313" key="2">
    <source>
        <dbReference type="EMBL" id="GAV22127.1"/>
    </source>
</evidence>
<dbReference type="EMBL" id="BDJK01000009">
    <property type="protein sequence ID" value="GAV22127.1"/>
    <property type="molecule type" value="Genomic_DNA"/>
</dbReference>
<organism evidence="2 3">
    <name type="scientific">Carboxydothermus pertinax</name>
    <dbReference type="NCBI Taxonomy" id="870242"/>
    <lineage>
        <taxon>Bacteria</taxon>
        <taxon>Bacillati</taxon>
        <taxon>Bacillota</taxon>
        <taxon>Clostridia</taxon>
        <taxon>Thermoanaerobacterales</taxon>
        <taxon>Thermoanaerobacteraceae</taxon>
        <taxon>Carboxydothermus</taxon>
    </lineage>
</organism>
<dbReference type="Pfam" id="PF07441">
    <property type="entry name" value="BofA"/>
    <property type="match status" value="1"/>
</dbReference>
<dbReference type="STRING" id="870242.cpu_06370"/>
<dbReference type="InterPro" id="IPR010001">
    <property type="entry name" value="BofA"/>
</dbReference>
<keyword evidence="3" id="KW-1185">Reference proteome</keyword>
<feature type="transmembrane region" description="Helical" evidence="1">
    <location>
        <begin position="41"/>
        <end position="64"/>
    </location>
</feature>
<dbReference type="NCBIfam" id="TIGR02862">
    <property type="entry name" value="spore_BofA"/>
    <property type="match status" value="1"/>
</dbReference>
<dbReference type="AlphaFoldDB" id="A0A1L8CT99"/>
<protein>
    <submittedName>
        <fullName evidence="2">Sigma-K processing regulatory protein BofA</fullName>
    </submittedName>
</protein>
<evidence type="ECO:0000256" key="1">
    <source>
        <dbReference type="SAM" id="Phobius"/>
    </source>
</evidence>
<reference evidence="3" key="1">
    <citation type="submission" date="2016-12" db="EMBL/GenBank/DDBJ databases">
        <title>Draft Genome Sequences od Carboxydothermus pertinax and islandicus, Hydrogenogenic Carboxydotrophic Bacteria.</title>
        <authorList>
            <person name="Fukuyama Y."/>
            <person name="Ohmae K."/>
            <person name="Yoneda Y."/>
            <person name="Yoshida T."/>
            <person name="Sako Y."/>
        </authorList>
    </citation>
    <scope>NUCLEOTIDE SEQUENCE [LARGE SCALE GENOMIC DNA]</scope>
    <source>
        <strain evidence="3">Ug1</strain>
    </source>
</reference>
<feature type="transmembrane region" description="Helical" evidence="1">
    <location>
        <begin position="12"/>
        <end position="29"/>
    </location>
</feature>
<keyword evidence="1" id="KW-1133">Transmembrane helix</keyword>
<name>A0A1L8CT99_9THEO</name>
<keyword evidence="1" id="KW-0472">Membrane</keyword>
<evidence type="ECO:0000313" key="3">
    <source>
        <dbReference type="Proteomes" id="UP000187485"/>
    </source>
</evidence>
<sequence length="67" mass="7657">MRLLGMVFRKIFFWMVLGFIFLGIFNLIGKKFSWHLAVNPVTVFIAGILDLPGILLLAALRYIAFVL</sequence>
<dbReference type="RefSeq" id="WP_075858584.1">
    <property type="nucleotide sequence ID" value="NZ_BDJK01000009.1"/>
</dbReference>
<gene>
    <name evidence="2" type="ORF">cpu_06370</name>
</gene>
<keyword evidence="1" id="KW-0812">Transmembrane</keyword>
<dbReference type="OrthoDB" id="1730165at2"/>
<proteinExistence type="predicted"/>
<comment type="caution">
    <text evidence="2">The sequence shown here is derived from an EMBL/GenBank/DDBJ whole genome shotgun (WGS) entry which is preliminary data.</text>
</comment>
<dbReference type="Proteomes" id="UP000187485">
    <property type="component" value="Unassembled WGS sequence"/>
</dbReference>
<accession>A0A1L8CT99</accession>